<evidence type="ECO:0000313" key="2">
    <source>
        <dbReference type="Proteomes" id="UP000230758"/>
    </source>
</evidence>
<proteinExistence type="predicted"/>
<accession>A0A2M7WS13</accession>
<gene>
    <name evidence="1" type="ORF">CO185_01685</name>
</gene>
<protein>
    <recommendedName>
        <fullName evidence="3">Transcriptional regulator</fullName>
    </recommendedName>
</protein>
<reference evidence="2" key="1">
    <citation type="submission" date="2017-09" db="EMBL/GenBank/DDBJ databases">
        <title>Depth-based differentiation of microbial function through sediment-hosted aquifers and enrichment of novel symbionts in the deep terrestrial subsurface.</title>
        <authorList>
            <person name="Probst A.J."/>
            <person name="Ladd B."/>
            <person name="Jarett J.K."/>
            <person name="Geller-Mcgrath D.E."/>
            <person name="Sieber C.M.K."/>
            <person name="Emerson J.B."/>
            <person name="Anantharaman K."/>
            <person name="Thomas B.C."/>
            <person name="Malmstrom R."/>
            <person name="Stieglmeier M."/>
            <person name="Klingl A."/>
            <person name="Woyke T."/>
            <person name="Ryan C.M."/>
            <person name="Banfield J.F."/>
        </authorList>
    </citation>
    <scope>NUCLEOTIDE SEQUENCE [LARGE SCALE GENOMIC DNA]</scope>
</reference>
<dbReference type="EMBL" id="PFXF01000022">
    <property type="protein sequence ID" value="PJA32785.1"/>
    <property type="molecule type" value="Genomic_DNA"/>
</dbReference>
<evidence type="ECO:0000313" key="1">
    <source>
        <dbReference type="EMBL" id="PJA32785.1"/>
    </source>
</evidence>
<name>A0A2M7WS13_9BACT</name>
<comment type="caution">
    <text evidence="1">The sequence shown here is derived from an EMBL/GenBank/DDBJ whole genome shotgun (WGS) entry which is preliminary data.</text>
</comment>
<dbReference type="Proteomes" id="UP000230758">
    <property type="component" value="Unassembled WGS sequence"/>
</dbReference>
<organism evidence="1 2">
    <name type="scientific">Candidatus Zambryskibacteria bacterium CG_4_9_14_3_um_filter_42_15</name>
    <dbReference type="NCBI Taxonomy" id="1975112"/>
    <lineage>
        <taxon>Bacteria</taxon>
        <taxon>Candidatus Zambryskiibacteriota</taxon>
    </lineage>
</organism>
<sequence>MKSVSHIFGGEAKVKVMRLFTFNPSLVLTVPEVASRIKERGGTVRKELRILTKAGLIKHRAKGFMLDSSYVYLPAVENFLIDATPISNKEIIKKISQAGNIKLILISGVFLHDRDSRVDILVVGDHLKQAKLSSAVTSIEAELGRELRYTVFETVDFQYRLGIYDKLVRDILDYRHEKILNKLGI</sequence>
<evidence type="ECO:0008006" key="3">
    <source>
        <dbReference type="Google" id="ProtNLM"/>
    </source>
</evidence>
<dbReference type="AlphaFoldDB" id="A0A2M7WS13"/>